<feature type="domain" description="Smr" evidence="1">
    <location>
        <begin position="1013"/>
        <end position="1092"/>
    </location>
</feature>
<dbReference type="SMART" id="SM01162">
    <property type="entry name" value="DUF1771"/>
    <property type="match status" value="1"/>
</dbReference>
<reference evidence="4" key="3">
    <citation type="submission" date="2019-08" db="EMBL/GenBank/DDBJ databases">
        <authorList>
            <consortium name="Photinus pyralis genome working group"/>
            <person name="Fallon T.R."/>
            <person name="Sander Lower S.E."/>
            <person name="Weng J.-K."/>
        </authorList>
    </citation>
    <scope>NUCLEOTIDE SEQUENCE</scope>
    <source>
        <strain evidence="4">1611_PpyrPB1</strain>
        <tissue evidence="4">Whole body</tissue>
    </source>
</reference>
<evidence type="ECO:0000259" key="1">
    <source>
        <dbReference type="PROSITE" id="PS50828"/>
    </source>
</evidence>
<dbReference type="GO" id="GO:0005634">
    <property type="term" value="C:nucleus"/>
    <property type="evidence" value="ECO:0007669"/>
    <property type="project" value="TreeGrafter"/>
</dbReference>
<dbReference type="SMART" id="SM00463">
    <property type="entry name" value="SMR"/>
    <property type="match status" value="1"/>
</dbReference>
<gene>
    <name evidence="4" type="ORF">PPYR_10488</name>
</gene>
<dbReference type="FunCoup" id="A0A1Y1MN01">
    <property type="interactions" value="20"/>
</dbReference>
<dbReference type="Pfam" id="PF13671">
    <property type="entry name" value="AAA_33"/>
    <property type="match status" value="1"/>
</dbReference>
<dbReference type="InParanoid" id="A0A1Y1MN01"/>
<dbReference type="Pfam" id="PF01713">
    <property type="entry name" value="Smr"/>
    <property type="match status" value="1"/>
</dbReference>
<dbReference type="SUPFAM" id="SSF52540">
    <property type="entry name" value="P-loop containing nucleoside triphosphate hydrolases"/>
    <property type="match status" value="1"/>
</dbReference>
<evidence type="ECO:0000313" key="4">
    <source>
        <dbReference type="EMBL" id="KAB0796427.1"/>
    </source>
</evidence>
<protein>
    <recommendedName>
        <fullName evidence="6">Smr domain-containing protein</fullName>
    </recommendedName>
</protein>
<dbReference type="CDD" id="cd14279">
    <property type="entry name" value="CUE"/>
    <property type="match status" value="2"/>
</dbReference>
<organism evidence="3">
    <name type="scientific">Photinus pyralis</name>
    <name type="common">Common eastern firefly</name>
    <name type="synonym">Lampyris pyralis</name>
    <dbReference type="NCBI Taxonomy" id="7054"/>
    <lineage>
        <taxon>Eukaryota</taxon>
        <taxon>Metazoa</taxon>
        <taxon>Ecdysozoa</taxon>
        <taxon>Arthropoda</taxon>
        <taxon>Hexapoda</taxon>
        <taxon>Insecta</taxon>
        <taxon>Pterygota</taxon>
        <taxon>Neoptera</taxon>
        <taxon>Endopterygota</taxon>
        <taxon>Coleoptera</taxon>
        <taxon>Polyphaga</taxon>
        <taxon>Elateriformia</taxon>
        <taxon>Elateroidea</taxon>
        <taxon>Lampyridae</taxon>
        <taxon>Lampyrinae</taxon>
        <taxon>Photinus</taxon>
    </lineage>
</organism>
<dbReference type="PROSITE" id="PS50828">
    <property type="entry name" value="SMR"/>
    <property type="match status" value="1"/>
</dbReference>
<dbReference type="Proteomes" id="UP000327044">
    <property type="component" value="Unassembled WGS sequence"/>
</dbReference>
<dbReference type="EMBL" id="VVIM01000007">
    <property type="protein sequence ID" value="KAB0796427.1"/>
    <property type="molecule type" value="Genomic_DNA"/>
</dbReference>
<dbReference type="SUPFAM" id="SSF160443">
    <property type="entry name" value="SMR domain-like"/>
    <property type="match status" value="1"/>
</dbReference>
<feature type="domain" description="CUE" evidence="2">
    <location>
        <begin position="854"/>
        <end position="897"/>
    </location>
</feature>
<keyword evidence="5" id="KW-1185">Reference proteome</keyword>
<sequence length="1103" mass="125657">MATAETYSRDDSVNADEIMQKLYEMFGSAFEYHVIHSIAQKCNYNIEVTSNELLERLETSTNSKVRDPMVDNTAECITAPDIGAQTNRDSVRLYSGVIGSNQNNDDADVVIESETINYTAFAQNSPFNHISVRSKTQSKKEREFERIVQHVRQGAKILILLRGLPGSGKSFLARQIVDRTVGHKDYSTFILSSDDYFFNKRTKRYEYDVYKLQNAHESNQQRAYKQMSTGVSPVIIDNTNTQMWEMKSYAMIAANFGYIVEILEPFTPWVFDERQLASRNSHGVPKSKIRDMLMRYEKHITPASLFQTYNLSYLNQVPPVLRDFPPVYHNPPKLEQATRKNVNNPRKQSPSKVTDLIGFEEKTINHNGIRSLDNADGFKPTSSLMDSILTDTNTTADEILLPSIYGLSNISLNSQPEVKKICVSPNESPSKSRNDEIHGKVQQIKNAKEIYPSLNLASWGLPDNAISSWEFWDVVTPVNNSKANSPEIGHAEEFDEIIEKSHSATNTSSHDFALLTKKDLSNEEIRILETVSRDINAGFKMTPPSSPSKKALLHKSSMTNEDHMVEDCENETEQLESLKSLFPTIPFDYIRDIYDKCNKSINWVVDLLLDDNKELLPTLNSKNISTSPTRRVSWQNLPESSLKSENTPPSEIASSCYTDIERHIKKSIEINKDLYSDHVLKIKNARQKSTASSFDVTSTRAGEVIAINSDIDINDFEPDINFPTEDFDEDQTVEINLGDVCVTQLETLFGFPETFPKGFQPVVQIPYELAEQLHAFYIQSALLQMEAQNTVLDMIVKEDEELAKKLQMQDDIIEEADSGRRTPDLNEIIKEEVANKAYRREMEEWKKLTPDTLAAKLTIQKLCNSFPSVSKSLLMEILHAHNNSYEQTVEVLLASTDRDSIYDPHEDIRVPPIPDAVLNEMKLANEEKLATETVDDVSKTAIEYRDEANDYYGKHNECMQKAQRAFQSRQYAVAQFYSDLAKSYTRLYEQTNGLAATAFLQEHSEKLQNFQTLDLHYLYVKEALPALDIFLDRNINLLRGTNKKKETLFIITGRGKRSPGKSRLRPAVIQHLRKRDIKYSLLNPGLLNVNIHPHSVLTHNLQQ</sequence>
<dbReference type="InterPro" id="IPR027417">
    <property type="entry name" value="P-loop_NTPase"/>
</dbReference>
<name>A0A1Y1MN01_PHOPY</name>
<dbReference type="SMART" id="SM00546">
    <property type="entry name" value="CUE"/>
    <property type="match status" value="2"/>
</dbReference>
<dbReference type="InterPro" id="IPR003892">
    <property type="entry name" value="CUE"/>
</dbReference>
<dbReference type="Gene3D" id="3.30.1370.110">
    <property type="match status" value="1"/>
</dbReference>
<dbReference type="GO" id="GO:0004519">
    <property type="term" value="F:endonuclease activity"/>
    <property type="evidence" value="ECO:0007669"/>
    <property type="project" value="TreeGrafter"/>
</dbReference>
<dbReference type="Pfam" id="PF08590">
    <property type="entry name" value="DUF1771"/>
    <property type="match status" value="1"/>
</dbReference>
<dbReference type="InterPro" id="IPR036063">
    <property type="entry name" value="Smr_dom_sf"/>
</dbReference>
<dbReference type="EMBL" id="GEZM01030771">
    <property type="protein sequence ID" value="JAV85337.1"/>
    <property type="molecule type" value="Transcribed_RNA"/>
</dbReference>
<feature type="domain" description="CUE" evidence="2">
    <location>
        <begin position="570"/>
        <end position="613"/>
    </location>
</feature>
<evidence type="ECO:0000313" key="5">
    <source>
        <dbReference type="Proteomes" id="UP000327044"/>
    </source>
</evidence>
<dbReference type="PANTHER" id="PTHR46535">
    <property type="entry name" value="NEDD4-BINDING PROTEIN 2"/>
    <property type="match status" value="1"/>
</dbReference>
<evidence type="ECO:0008006" key="6">
    <source>
        <dbReference type="Google" id="ProtNLM"/>
    </source>
</evidence>
<dbReference type="EMBL" id="GEZM01030772">
    <property type="protein sequence ID" value="JAV85336.1"/>
    <property type="molecule type" value="Transcribed_RNA"/>
</dbReference>
<dbReference type="OrthoDB" id="3231855at2759"/>
<dbReference type="AlphaFoldDB" id="A0A1Y1MN01"/>
<accession>A0A1Y1MN01</accession>
<proteinExistence type="predicted"/>
<dbReference type="Gene3D" id="3.40.50.300">
    <property type="entry name" value="P-loop containing nucleotide triphosphate hydrolases"/>
    <property type="match status" value="1"/>
</dbReference>
<dbReference type="InterPro" id="IPR052772">
    <property type="entry name" value="Endo/PolyKinase_Domain-Protein"/>
</dbReference>
<dbReference type="InterPro" id="IPR002625">
    <property type="entry name" value="Smr_dom"/>
</dbReference>
<evidence type="ECO:0000259" key="2">
    <source>
        <dbReference type="PROSITE" id="PS51140"/>
    </source>
</evidence>
<dbReference type="InterPro" id="IPR013899">
    <property type="entry name" value="DUF1771"/>
</dbReference>
<dbReference type="PANTHER" id="PTHR46535:SF1">
    <property type="entry name" value="NEDD4-BINDING PROTEIN 2"/>
    <property type="match status" value="1"/>
</dbReference>
<evidence type="ECO:0000313" key="3">
    <source>
        <dbReference type="EMBL" id="JAV85336.1"/>
    </source>
</evidence>
<reference evidence="3" key="1">
    <citation type="journal article" date="2016" name="Sci. Rep.">
        <title>Molecular characterization of firefly nuptial gifts: a multi-omics approach sheds light on postcopulatory sexual selection.</title>
        <authorList>
            <person name="Al-Wathiqui N."/>
            <person name="Fallon T.R."/>
            <person name="South A."/>
            <person name="Weng J.K."/>
            <person name="Lewis S.M."/>
        </authorList>
    </citation>
    <scope>NUCLEOTIDE SEQUENCE</scope>
</reference>
<dbReference type="PROSITE" id="PS51140">
    <property type="entry name" value="CUE"/>
    <property type="match status" value="2"/>
</dbReference>
<dbReference type="GO" id="GO:0043130">
    <property type="term" value="F:ubiquitin binding"/>
    <property type="evidence" value="ECO:0007669"/>
    <property type="project" value="InterPro"/>
</dbReference>
<reference evidence="4 5" key="2">
    <citation type="journal article" date="2018" name="Elife">
        <title>Firefly genomes illuminate parallel origins of bioluminescence in beetles.</title>
        <authorList>
            <person name="Fallon T.R."/>
            <person name="Lower S.E."/>
            <person name="Chang C.H."/>
            <person name="Bessho-Uehara M."/>
            <person name="Martin G.J."/>
            <person name="Bewick A.J."/>
            <person name="Behringer M."/>
            <person name="Debat H.J."/>
            <person name="Wong I."/>
            <person name="Day J.C."/>
            <person name="Suvorov A."/>
            <person name="Silva C.J."/>
            <person name="Stanger-Hall K.F."/>
            <person name="Hall D.W."/>
            <person name="Schmitz R.J."/>
            <person name="Nelson D.R."/>
            <person name="Lewis S.M."/>
            <person name="Shigenobu S."/>
            <person name="Bybee S.M."/>
            <person name="Larracuente A.M."/>
            <person name="Oba Y."/>
            <person name="Weng J.K."/>
        </authorList>
    </citation>
    <scope>NUCLEOTIDE SEQUENCE [LARGE SCALE GENOMIC DNA]</scope>
    <source>
        <strain evidence="4">1611_PpyrPB1</strain>
        <tissue evidence="4">Whole body</tissue>
    </source>
</reference>